<keyword evidence="2" id="KW-1185">Reference proteome</keyword>
<sequence length="303" mass="33573">MSSWKTALDAADIRDTGLRDDYTEQRKIVARYRRSSYLAARLLLPAALFPHVIAATAFMHHGDTVMDSGPEAERADSYAGWEKRVREALDTGESDLPVLRALLHSIGAHPRLRDHVEEYLSTARTDLEFSGFPTEADYQRYVDGYSLPSFMLIACLLAPQDGLEAYRAACRTYIDGSQRLDFVNDLAEDLRGGRLAVPVEVMDQYGVTRADLEEAHDTPGTRELLQHLLDQADGQLVAARALVDLVPPANRPLVRALIELERLTVTAAATKEIALLRGPASPSSPAALGVLVREYLRARRLRP</sequence>
<evidence type="ECO:0000313" key="2">
    <source>
        <dbReference type="Proteomes" id="UP001216579"/>
    </source>
</evidence>
<organism evidence="1 2">
    <name type="scientific">Streptomyces silvisoli</name>
    <dbReference type="NCBI Taxonomy" id="3034235"/>
    <lineage>
        <taxon>Bacteria</taxon>
        <taxon>Bacillati</taxon>
        <taxon>Actinomycetota</taxon>
        <taxon>Actinomycetes</taxon>
        <taxon>Kitasatosporales</taxon>
        <taxon>Streptomycetaceae</taxon>
        <taxon>Streptomyces</taxon>
    </lineage>
</organism>
<dbReference type="InterPro" id="IPR002060">
    <property type="entry name" value="Squ/phyt_synthse"/>
</dbReference>
<dbReference type="InterPro" id="IPR008949">
    <property type="entry name" value="Isoprenoid_synthase_dom_sf"/>
</dbReference>
<dbReference type="PANTHER" id="PTHR31480">
    <property type="entry name" value="BIFUNCTIONAL LYCOPENE CYCLASE/PHYTOENE SYNTHASE"/>
    <property type="match status" value="1"/>
</dbReference>
<reference evidence="1 2" key="1">
    <citation type="submission" date="2023-03" db="EMBL/GenBank/DDBJ databases">
        <title>Draft genome sequence of Streptomyces sp. RB6PN23 isolated from peat swamp forest in Thailand.</title>
        <authorList>
            <person name="Klaysubun C."/>
            <person name="Duangmal K."/>
        </authorList>
    </citation>
    <scope>NUCLEOTIDE SEQUENCE [LARGE SCALE GENOMIC DNA]</scope>
    <source>
        <strain evidence="1 2">RB6PN23</strain>
    </source>
</reference>
<accession>A0ABT5ZH66</accession>
<dbReference type="Pfam" id="PF00494">
    <property type="entry name" value="SQS_PSY"/>
    <property type="match status" value="1"/>
</dbReference>
<name>A0ABT5ZH66_9ACTN</name>
<gene>
    <name evidence="1" type="ORF">P3G67_07955</name>
</gene>
<dbReference type="SUPFAM" id="SSF48576">
    <property type="entry name" value="Terpenoid synthases"/>
    <property type="match status" value="1"/>
</dbReference>
<comment type="caution">
    <text evidence="1">The sequence shown here is derived from an EMBL/GenBank/DDBJ whole genome shotgun (WGS) entry which is preliminary data.</text>
</comment>
<dbReference type="Proteomes" id="UP001216579">
    <property type="component" value="Unassembled WGS sequence"/>
</dbReference>
<dbReference type="Gene3D" id="1.10.600.10">
    <property type="entry name" value="Farnesyl Diphosphate Synthase"/>
    <property type="match status" value="1"/>
</dbReference>
<evidence type="ECO:0000313" key="1">
    <source>
        <dbReference type="EMBL" id="MDF3289169.1"/>
    </source>
</evidence>
<dbReference type="EMBL" id="JARJBC010000003">
    <property type="protein sequence ID" value="MDF3289169.1"/>
    <property type="molecule type" value="Genomic_DNA"/>
</dbReference>
<protein>
    <submittedName>
        <fullName evidence="1">Squalene/phytoene synthase family protein</fullName>
    </submittedName>
</protein>
<dbReference type="RefSeq" id="WP_276092804.1">
    <property type="nucleotide sequence ID" value="NZ_JARJBC010000003.1"/>
</dbReference>
<proteinExistence type="predicted"/>